<dbReference type="Gene3D" id="1.10.287.1490">
    <property type="match status" value="1"/>
</dbReference>
<keyword evidence="5 9" id="KW-0997">Cell inner membrane</keyword>
<dbReference type="PRINTS" id="PR01490">
    <property type="entry name" value="RTXTOXIND"/>
</dbReference>
<evidence type="ECO:0000313" key="12">
    <source>
        <dbReference type="EMBL" id="SDE06044.1"/>
    </source>
</evidence>
<dbReference type="STRING" id="938405.SAMN02927895_04971"/>
<dbReference type="InterPro" id="IPR010129">
    <property type="entry name" value="T1SS_HlyD"/>
</dbReference>
<dbReference type="SUPFAM" id="SSF111369">
    <property type="entry name" value="HlyD-like secretion proteins"/>
    <property type="match status" value="1"/>
</dbReference>
<dbReference type="InterPro" id="IPR050739">
    <property type="entry name" value="MFP"/>
</dbReference>
<evidence type="ECO:0000256" key="7">
    <source>
        <dbReference type="ARBA" id="ARBA00022989"/>
    </source>
</evidence>
<dbReference type="PANTHER" id="PTHR30386:SF17">
    <property type="entry name" value="ALKALINE PROTEASE SECRETION PROTEIN APRE"/>
    <property type="match status" value="1"/>
</dbReference>
<keyword evidence="13" id="KW-1185">Reference proteome</keyword>
<gene>
    <name evidence="12" type="ORF">SAMN04487779_101796</name>
</gene>
<comment type="similarity">
    <text evidence="2 9">Belongs to the membrane fusion protein (MFP) (TC 8.A.1) family.</text>
</comment>
<keyword evidence="3 9" id="KW-0813">Transport</keyword>
<organism evidence="12 13">
    <name type="scientific">Belnapia rosea</name>
    <dbReference type="NCBI Taxonomy" id="938405"/>
    <lineage>
        <taxon>Bacteria</taxon>
        <taxon>Pseudomonadati</taxon>
        <taxon>Pseudomonadota</taxon>
        <taxon>Alphaproteobacteria</taxon>
        <taxon>Acetobacterales</taxon>
        <taxon>Roseomonadaceae</taxon>
        <taxon>Belnapia</taxon>
    </lineage>
</organism>
<evidence type="ECO:0000256" key="3">
    <source>
        <dbReference type="ARBA" id="ARBA00022448"/>
    </source>
</evidence>
<dbReference type="InterPro" id="IPR058982">
    <property type="entry name" value="Beta-barrel_AprE"/>
</dbReference>
<keyword evidence="7" id="KW-1133">Transmembrane helix</keyword>
<keyword evidence="6" id="KW-0812">Transmembrane</keyword>
<dbReference type="Gene3D" id="1.10.287.470">
    <property type="entry name" value="Helix hairpin bin"/>
    <property type="match status" value="1"/>
</dbReference>
<dbReference type="AlphaFoldDB" id="A0A1G6ZTE3"/>
<dbReference type="Proteomes" id="UP000198925">
    <property type="component" value="Unassembled WGS sequence"/>
</dbReference>
<dbReference type="NCBIfam" id="TIGR01843">
    <property type="entry name" value="type_I_hlyD"/>
    <property type="match status" value="1"/>
</dbReference>
<evidence type="ECO:0000256" key="5">
    <source>
        <dbReference type="ARBA" id="ARBA00022519"/>
    </source>
</evidence>
<name>A0A1G6ZTE3_9PROT</name>
<keyword evidence="8" id="KW-0472">Membrane</keyword>
<evidence type="ECO:0000313" key="13">
    <source>
        <dbReference type="Proteomes" id="UP000198925"/>
    </source>
</evidence>
<evidence type="ECO:0000259" key="10">
    <source>
        <dbReference type="Pfam" id="PF25994"/>
    </source>
</evidence>
<dbReference type="InterPro" id="IPR058781">
    <property type="entry name" value="HH_AprE-like"/>
</dbReference>
<evidence type="ECO:0000256" key="9">
    <source>
        <dbReference type="RuleBase" id="RU365093"/>
    </source>
</evidence>
<proteinExistence type="inferred from homology"/>
<dbReference type="Pfam" id="PF26002">
    <property type="entry name" value="Beta-barrel_AprE"/>
    <property type="match status" value="1"/>
</dbReference>
<dbReference type="GO" id="GO:0015031">
    <property type="term" value="P:protein transport"/>
    <property type="evidence" value="ECO:0007669"/>
    <property type="project" value="InterPro"/>
</dbReference>
<dbReference type="GO" id="GO:0005886">
    <property type="term" value="C:plasma membrane"/>
    <property type="evidence" value="ECO:0007669"/>
    <property type="project" value="UniProtKB-SubCell"/>
</dbReference>
<dbReference type="RefSeq" id="WP_176849725.1">
    <property type="nucleotide sequence ID" value="NZ_FMZX01000017.1"/>
</dbReference>
<dbReference type="Pfam" id="PF25994">
    <property type="entry name" value="HH_AprE"/>
    <property type="match status" value="1"/>
</dbReference>
<evidence type="ECO:0000256" key="1">
    <source>
        <dbReference type="ARBA" id="ARBA00004377"/>
    </source>
</evidence>
<dbReference type="PANTHER" id="PTHR30386">
    <property type="entry name" value="MEMBRANE FUSION SUBUNIT OF EMRAB-TOLC MULTIDRUG EFFLUX PUMP"/>
    <property type="match status" value="1"/>
</dbReference>
<feature type="domain" description="AprE-like beta-barrel" evidence="11">
    <location>
        <begin position="347"/>
        <end position="435"/>
    </location>
</feature>
<evidence type="ECO:0000256" key="4">
    <source>
        <dbReference type="ARBA" id="ARBA00022475"/>
    </source>
</evidence>
<dbReference type="Gene3D" id="2.40.30.170">
    <property type="match status" value="1"/>
</dbReference>
<evidence type="ECO:0000256" key="2">
    <source>
        <dbReference type="ARBA" id="ARBA00009477"/>
    </source>
</evidence>
<protein>
    <recommendedName>
        <fullName evidence="9">Membrane fusion protein (MFP) family protein</fullName>
    </recommendedName>
</protein>
<dbReference type="EMBL" id="FMZX01000017">
    <property type="protein sequence ID" value="SDE06044.1"/>
    <property type="molecule type" value="Genomic_DNA"/>
</dbReference>
<evidence type="ECO:0000256" key="6">
    <source>
        <dbReference type="ARBA" id="ARBA00022692"/>
    </source>
</evidence>
<accession>A0A1G6ZTE3</accession>
<evidence type="ECO:0000256" key="8">
    <source>
        <dbReference type="ARBA" id="ARBA00023136"/>
    </source>
</evidence>
<comment type="subcellular location">
    <subcellularLocation>
        <location evidence="1 9">Cell inner membrane</location>
        <topology evidence="1 9">Single-pass membrane protein</topology>
    </subcellularLocation>
</comment>
<reference evidence="12 13" key="1">
    <citation type="submission" date="2016-10" db="EMBL/GenBank/DDBJ databases">
        <authorList>
            <person name="de Groot N.N."/>
        </authorList>
    </citation>
    <scope>NUCLEOTIDE SEQUENCE [LARGE SCALE GENOMIC DNA]</scope>
    <source>
        <strain evidence="12 13">CPCC 100156</strain>
    </source>
</reference>
<evidence type="ECO:0000259" key="11">
    <source>
        <dbReference type="Pfam" id="PF26002"/>
    </source>
</evidence>
<feature type="domain" description="AprE-like long alpha-helical hairpin" evidence="10">
    <location>
        <begin position="114"/>
        <end position="304"/>
    </location>
</feature>
<keyword evidence="4 9" id="KW-1003">Cell membrane</keyword>
<sequence>MQQLVEQGRVAALPPPVPQETLQRQMELAVKSPPVDRLVRRSLLTLALTLLPVVGWATMTRSERAVLASAQLVPEGRRKTVNLLEPGILRQMLVQEGSVVQAGQPLLRLDVTQAEAMAGQARAAYWSGRARIARLRAEQAEQRQLPFPVDLETAAAADPAIQVFLKAEQTFFAARWANFDGQTGVQERAITQLQEQVAGARAQREGAGRQLMAVREQIAGYNQLLTQGYASRFTVLNLQQQEAGFVATIGQANAQEAQLREGIIQAQRQLEGLRLTRLSEIANDLQTTEATTASALQQLRSAQDILTRREVLAPEAGKVTNIQAFTPGASIQAGQPVLDLVPLNDRLVVEGKVLPTDIEQVSVGQRANIRLTAFRMRSVPMLEGQVIVVGADVQQPPNNSGEPYFLVRAEFDGTALEQVAELAPVPGMPAELYILGERRTPLAYLWGPLNAAARRAFRD</sequence>
<dbReference type="Gene3D" id="2.40.50.100">
    <property type="match status" value="1"/>
</dbReference>